<dbReference type="EMBL" id="CAWUFR010000290">
    <property type="protein sequence ID" value="CAK6975252.1"/>
    <property type="molecule type" value="Genomic_DNA"/>
</dbReference>
<evidence type="ECO:0000313" key="1">
    <source>
        <dbReference type="EMBL" id="CAK6975252.1"/>
    </source>
</evidence>
<dbReference type="AlphaFoldDB" id="A0AAV1PTN8"/>
<evidence type="ECO:0000313" key="2">
    <source>
        <dbReference type="Proteomes" id="UP001314229"/>
    </source>
</evidence>
<comment type="caution">
    <text evidence="1">The sequence shown here is derived from an EMBL/GenBank/DDBJ whole genome shotgun (WGS) entry which is preliminary data.</text>
</comment>
<gene>
    <name evidence="1" type="ORF">FSCOSCO3_A028871</name>
</gene>
<reference evidence="1 2" key="1">
    <citation type="submission" date="2024-01" db="EMBL/GenBank/DDBJ databases">
        <authorList>
            <person name="Alioto T."/>
            <person name="Alioto T."/>
            <person name="Gomez Garrido J."/>
        </authorList>
    </citation>
    <scope>NUCLEOTIDE SEQUENCE [LARGE SCALE GENOMIC DNA]</scope>
</reference>
<organism evidence="1 2">
    <name type="scientific">Scomber scombrus</name>
    <name type="common">Atlantic mackerel</name>
    <name type="synonym">Scomber vernalis</name>
    <dbReference type="NCBI Taxonomy" id="13677"/>
    <lineage>
        <taxon>Eukaryota</taxon>
        <taxon>Metazoa</taxon>
        <taxon>Chordata</taxon>
        <taxon>Craniata</taxon>
        <taxon>Vertebrata</taxon>
        <taxon>Euteleostomi</taxon>
        <taxon>Actinopterygii</taxon>
        <taxon>Neopterygii</taxon>
        <taxon>Teleostei</taxon>
        <taxon>Neoteleostei</taxon>
        <taxon>Acanthomorphata</taxon>
        <taxon>Pelagiaria</taxon>
        <taxon>Scombriformes</taxon>
        <taxon>Scombridae</taxon>
        <taxon>Scomber</taxon>
    </lineage>
</organism>
<protein>
    <submittedName>
        <fullName evidence="1">Uncharacterized protein LOC115786313</fullName>
    </submittedName>
</protein>
<sequence>MVNKVGIPDADSGLPEGLVGPPSIEPIKVNDLSCDALMDSGSTMEFPEDMAGVKGPVVVLALICPDPPYDYEAPVIVDINAFLFRRLFALSKESGSERKVHCMRIQAVYEQIETPTQPPQPKTVDEVLGQVKWQGLGPLSIAPGERCYVTCKVEQLTPMSKDIVLV</sequence>
<keyword evidence="2" id="KW-1185">Reference proteome</keyword>
<accession>A0AAV1PTN8</accession>
<name>A0AAV1PTN8_SCOSC</name>
<proteinExistence type="predicted"/>
<dbReference type="Proteomes" id="UP001314229">
    <property type="component" value="Unassembled WGS sequence"/>
</dbReference>